<evidence type="ECO:0000256" key="2">
    <source>
        <dbReference type="ARBA" id="ARBA00007018"/>
    </source>
</evidence>
<proteinExistence type="inferred from homology"/>
<evidence type="ECO:0000256" key="5">
    <source>
        <dbReference type="ARBA" id="ARBA00023136"/>
    </source>
</evidence>
<keyword evidence="4 8" id="KW-1133">Transmembrane helix</keyword>
<reference evidence="9" key="1">
    <citation type="submission" date="2021-02" db="EMBL/GenBank/DDBJ databases">
        <authorList>
            <person name="Nowell W R."/>
        </authorList>
    </citation>
    <scope>NUCLEOTIDE SEQUENCE</scope>
</reference>
<evidence type="ECO:0000313" key="10">
    <source>
        <dbReference type="Proteomes" id="UP000663862"/>
    </source>
</evidence>
<feature type="region of interest" description="Disordered" evidence="7">
    <location>
        <begin position="364"/>
        <end position="421"/>
    </location>
</feature>
<feature type="transmembrane region" description="Helical" evidence="8">
    <location>
        <begin position="692"/>
        <end position="713"/>
    </location>
</feature>
<evidence type="ECO:0000256" key="6">
    <source>
        <dbReference type="PIRSR" id="PIRSR604254-1"/>
    </source>
</evidence>
<feature type="transmembrane region" description="Helical" evidence="8">
    <location>
        <begin position="652"/>
        <end position="672"/>
    </location>
</feature>
<feature type="transmembrane region" description="Helical" evidence="8">
    <location>
        <begin position="556"/>
        <end position="577"/>
    </location>
</feature>
<dbReference type="InterPro" id="IPR004254">
    <property type="entry name" value="AdipoR/HlyIII-related"/>
</dbReference>
<gene>
    <name evidence="9" type="ORF">TSG867_LOCUS10388</name>
</gene>
<evidence type="ECO:0000256" key="7">
    <source>
        <dbReference type="SAM" id="MobiDB-lite"/>
    </source>
</evidence>
<feature type="binding site" evidence="6">
    <location>
        <position position="694"/>
    </location>
    <ligand>
        <name>Zn(2+)</name>
        <dbReference type="ChEBI" id="CHEBI:29105"/>
    </ligand>
</feature>
<feature type="transmembrane region" description="Helical" evidence="8">
    <location>
        <begin position="238"/>
        <end position="257"/>
    </location>
</feature>
<feature type="transmembrane region" description="Helical" evidence="8">
    <location>
        <begin position="524"/>
        <end position="544"/>
    </location>
</feature>
<dbReference type="AlphaFoldDB" id="A0A820LVD0"/>
<sequence>MDYSYKKLKEQLLSDTIPFNDRDSHEQSIRHRSLRRRRSEPSISNDVEPNNNLRNPNRLSHSNLYDQADDLIDTVLEVPTKCVEQAREVGKLVVQYVVDHSHLPNWLVDNEFLISGHRPPMPSFKECFASIFRLHTETVNIWTHLLGTLFFIIIAIYFSLRPSDEVHIEQKLIFGAFFLGAIICLLCSTLYHTLYCHSPEISKFFSKLDYCGIALLIIGSIIPLLYYQFYCEFGTKVAYLTFIGLLGTGCIVITMWDKFSSSQYRVYRALLFITFAVFGFIPTCHYMIRFGMEHAFTAGAIQYLLIVASLYLIGACLYAARIPERLAPGLFDIWSSTLPRICCGCSLCSLLRLFKSYKLMEHARSSEDSNPNQQDIRRRVPDKTHSGSAEDSDSKSTYSQNNSHPSKKGPINGNDDDDDNENLIDTVLEVPTKCVEQAREVGKRVVQYVVDHSHLPNWLVDNEFLISGHRPPMPSVKECFASIFRLHTETVNIWTHLVGTVIFIIIAVNFISRPSSEVHIEKKITFGAFFLGAILCLLFSTLYHTLHCHSPKVAKLFNKLDYCGISILIIASFIPWLYYGFYCEFGTKIAYTLITVLLGVGCIIVSMWDKFASPEYRTCRALLFIAFGLFGFIPTSHYALLFGFKHAFTTGAAQWLVVMAVLYITGACLYAARIPERLAPGYFDIWFQSHQIFHVFVVAAACVHFYGICVLSLHQSSIGDCRERAVPPISSVLNSMFS</sequence>
<feature type="compositionally biased region" description="Polar residues" evidence="7">
    <location>
        <begin position="395"/>
        <end position="404"/>
    </location>
</feature>
<feature type="transmembrane region" description="Helical" evidence="8">
    <location>
        <begin position="493"/>
        <end position="512"/>
    </location>
</feature>
<feature type="transmembrane region" description="Helical" evidence="8">
    <location>
        <begin position="589"/>
        <end position="609"/>
    </location>
</feature>
<comment type="caution">
    <text evidence="9">The sequence shown here is derived from an EMBL/GenBank/DDBJ whole genome shotgun (WGS) entry which is preliminary data.</text>
</comment>
<name>A0A820LVD0_9BILA</name>
<feature type="transmembrane region" description="Helical" evidence="8">
    <location>
        <begin position="208"/>
        <end position="226"/>
    </location>
</feature>
<evidence type="ECO:0000313" key="9">
    <source>
        <dbReference type="EMBL" id="CAF4363552.1"/>
    </source>
</evidence>
<feature type="region of interest" description="Disordered" evidence="7">
    <location>
        <begin position="18"/>
        <end position="59"/>
    </location>
</feature>
<keyword evidence="3 8" id="KW-0812">Transmembrane</keyword>
<protein>
    <recommendedName>
        <fullName evidence="11">Adiponectin receptor protein</fullName>
    </recommendedName>
</protein>
<evidence type="ECO:0000256" key="4">
    <source>
        <dbReference type="ARBA" id="ARBA00022989"/>
    </source>
</evidence>
<feature type="binding site" evidence="6">
    <location>
        <position position="544"/>
    </location>
    <ligand>
        <name>Zn(2+)</name>
        <dbReference type="ChEBI" id="CHEBI:29105"/>
    </ligand>
</feature>
<keyword evidence="6" id="KW-0479">Metal-binding</keyword>
<feature type="transmembrane region" description="Helical" evidence="8">
    <location>
        <begin position="269"/>
        <end position="288"/>
    </location>
</feature>
<feature type="transmembrane region" description="Helical" evidence="8">
    <location>
        <begin position="172"/>
        <end position="196"/>
    </location>
</feature>
<dbReference type="PANTHER" id="PTHR20855:SF52">
    <property type="entry name" value="ADIPONECTIN RECEPTOR PROTEIN"/>
    <property type="match status" value="1"/>
</dbReference>
<feature type="transmembrane region" description="Helical" evidence="8">
    <location>
        <begin position="141"/>
        <end position="160"/>
    </location>
</feature>
<accession>A0A820LVD0</accession>
<feature type="compositionally biased region" description="Basic and acidic residues" evidence="7">
    <location>
        <begin position="20"/>
        <end position="29"/>
    </location>
</feature>
<dbReference type="PANTHER" id="PTHR20855">
    <property type="entry name" value="ADIPOR/PROGESTIN RECEPTOR-RELATED"/>
    <property type="match status" value="1"/>
</dbReference>
<keyword evidence="6" id="KW-0862">Zinc</keyword>
<keyword evidence="5 8" id="KW-0472">Membrane</keyword>
<feature type="compositionally biased region" description="Low complexity" evidence="7">
    <location>
        <begin position="41"/>
        <end position="59"/>
    </location>
</feature>
<feature type="transmembrane region" description="Helical" evidence="8">
    <location>
        <begin position="621"/>
        <end position="640"/>
    </location>
</feature>
<dbReference type="GO" id="GO:0046872">
    <property type="term" value="F:metal ion binding"/>
    <property type="evidence" value="ECO:0007669"/>
    <property type="project" value="UniProtKB-KW"/>
</dbReference>
<evidence type="ECO:0000256" key="1">
    <source>
        <dbReference type="ARBA" id="ARBA00004141"/>
    </source>
</evidence>
<comment type="subcellular location">
    <subcellularLocation>
        <location evidence="1">Membrane</location>
        <topology evidence="1">Multi-pass membrane protein</topology>
    </subcellularLocation>
</comment>
<evidence type="ECO:0000256" key="8">
    <source>
        <dbReference type="SAM" id="Phobius"/>
    </source>
</evidence>
<dbReference type="EMBL" id="CAJOBQ010000474">
    <property type="protein sequence ID" value="CAF4363552.1"/>
    <property type="molecule type" value="Genomic_DNA"/>
</dbReference>
<dbReference type="GO" id="GO:0005886">
    <property type="term" value="C:plasma membrane"/>
    <property type="evidence" value="ECO:0007669"/>
    <property type="project" value="TreeGrafter"/>
</dbReference>
<evidence type="ECO:0000256" key="3">
    <source>
        <dbReference type="ARBA" id="ARBA00022692"/>
    </source>
</evidence>
<feature type="binding site" evidence="6">
    <location>
        <position position="690"/>
    </location>
    <ligand>
        <name>Zn(2+)</name>
        <dbReference type="ChEBI" id="CHEBI:29105"/>
    </ligand>
</feature>
<feature type="compositionally biased region" description="Basic and acidic residues" evidence="7">
    <location>
        <begin position="375"/>
        <end position="385"/>
    </location>
</feature>
<dbReference type="GO" id="GO:0038023">
    <property type="term" value="F:signaling receptor activity"/>
    <property type="evidence" value="ECO:0007669"/>
    <property type="project" value="TreeGrafter"/>
</dbReference>
<dbReference type="Proteomes" id="UP000663862">
    <property type="component" value="Unassembled WGS sequence"/>
</dbReference>
<feature type="transmembrane region" description="Helical" evidence="8">
    <location>
        <begin position="300"/>
        <end position="320"/>
    </location>
</feature>
<dbReference type="GO" id="GO:0033211">
    <property type="term" value="P:adiponectin-activated signaling pathway"/>
    <property type="evidence" value="ECO:0007669"/>
    <property type="project" value="TreeGrafter"/>
</dbReference>
<organism evidence="9 10">
    <name type="scientific">Rotaria socialis</name>
    <dbReference type="NCBI Taxonomy" id="392032"/>
    <lineage>
        <taxon>Eukaryota</taxon>
        <taxon>Metazoa</taxon>
        <taxon>Spiralia</taxon>
        <taxon>Gnathifera</taxon>
        <taxon>Rotifera</taxon>
        <taxon>Eurotatoria</taxon>
        <taxon>Bdelloidea</taxon>
        <taxon>Philodinida</taxon>
        <taxon>Philodinidae</taxon>
        <taxon>Rotaria</taxon>
    </lineage>
</organism>
<evidence type="ECO:0008006" key="11">
    <source>
        <dbReference type="Google" id="ProtNLM"/>
    </source>
</evidence>
<dbReference type="Pfam" id="PF03006">
    <property type="entry name" value="HlyIII"/>
    <property type="match status" value="2"/>
</dbReference>
<comment type="similarity">
    <text evidence="2">Belongs to the ADIPOR family.</text>
</comment>